<dbReference type="EMBL" id="SRRH01000096">
    <property type="protein sequence ID" value="KAG6299348.1"/>
    <property type="molecule type" value="Genomic_DNA"/>
</dbReference>
<reference evidence="2 3" key="1">
    <citation type="journal article" date="2020" name="bioRxiv">
        <title>Whole genome comparisons of ergot fungi reveals the divergence and evolution of species within the genus Claviceps are the result of varying mechanisms driving genome evolution and host range expansion.</title>
        <authorList>
            <person name="Wyka S.A."/>
            <person name="Mondo S.J."/>
            <person name="Liu M."/>
            <person name="Dettman J."/>
            <person name="Nalam V."/>
            <person name="Broders K.D."/>
        </authorList>
    </citation>
    <scope>NUCLEOTIDE SEQUENCE [LARGE SCALE GENOMIC DNA]</scope>
    <source>
        <strain evidence="2 3">Clav52</strain>
    </source>
</reference>
<dbReference type="PANTHER" id="PTHR35523">
    <property type="entry name" value="CELL WALL PROTEIN SED1"/>
    <property type="match status" value="1"/>
</dbReference>
<evidence type="ECO:0000313" key="3">
    <source>
        <dbReference type="Proteomes" id="UP000707071"/>
    </source>
</evidence>
<dbReference type="AlphaFoldDB" id="A0A9P7QJ73"/>
<dbReference type="PANTHER" id="PTHR35523:SF1">
    <property type="entry name" value="CELL WALL PROTEIN SED1"/>
    <property type="match status" value="1"/>
</dbReference>
<feature type="region of interest" description="Disordered" evidence="1">
    <location>
        <begin position="86"/>
        <end position="123"/>
    </location>
</feature>
<proteinExistence type="predicted"/>
<comment type="caution">
    <text evidence="2">The sequence shown here is derived from an EMBL/GenBank/DDBJ whole genome shotgun (WGS) entry which is preliminary data.</text>
</comment>
<evidence type="ECO:0000256" key="1">
    <source>
        <dbReference type="SAM" id="MobiDB-lite"/>
    </source>
</evidence>
<protein>
    <submittedName>
        <fullName evidence="2">Uncharacterized protein</fullName>
    </submittedName>
</protein>
<dbReference type="Proteomes" id="UP000707071">
    <property type="component" value="Unassembled WGS sequence"/>
</dbReference>
<dbReference type="GO" id="GO:0009277">
    <property type="term" value="C:fungal-type cell wall"/>
    <property type="evidence" value="ECO:0007669"/>
    <property type="project" value="TreeGrafter"/>
</dbReference>
<accession>A0A9P7QJ73</accession>
<dbReference type="GO" id="GO:0031505">
    <property type="term" value="P:fungal-type cell wall organization"/>
    <property type="evidence" value="ECO:0007669"/>
    <property type="project" value="InterPro"/>
</dbReference>
<dbReference type="InterPro" id="IPR038843">
    <property type="entry name" value="Sed1/Spi1"/>
</dbReference>
<sequence length="149" mass="15023">MKYATALIAAAVGAQAWSSKNGTQVVTEVVDQYVTYCPGPTHITHGDKVYTVTKVREIRERRHFSIQPVVSTSAVVCHTCTAAPSNPANTEPAATEPAATVPAPAPTGGLVMTPTKGQPSTVPTAGAGKAAALSGAGLAGIVGLAAFVL</sequence>
<dbReference type="GO" id="GO:0005199">
    <property type="term" value="F:structural constituent of cell wall"/>
    <property type="evidence" value="ECO:0007669"/>
    <property type="project" value="InterPro"/>
</dbReference>
<organism evidence="2 3">
    <name type="scientific">Claviceps aff. purpurea</name>
    <dbReference type="NCBI Taxonomy" id="1967640"/>
    <lineage>
        <taxon>Eukaryota</taxon>
        <taxon>Fungi</taxon>
        <taxon>Dikarya</taxon>
        <taxon>Ascomycota</taxon>
        <taxon>Pezizomycotina</taxon>
        <taxon>Sordariomycetes</taxon>
        <taxon>Hypocreomycetidae</taxon>
        <taxon>Hypocreales</taxon>
        <taxon>Clavicipitaceae</taxon>
        <taxon>Claviceps</taxon>
    </lineage>
</organism>
<name>A0A9P7QJ73_9HYPO</name>
<gene>
    <name evidence="2" type="ORF">E4U09_008228</name>
</gene>
<keyword evidence="3" id="KW-1185">Reference proteome</keyword>
<evidence type="ECO:0000313" key="2">
    <source>
        <dbReference type="EMBL" id="KAG6299348.1"/>
    </source>
</evidence>
<feature type="compositionally biased region" description="Low complexity" evidence="1">
    <location>
        <begin position="86"/>
        <end position="102"/>
    </location>
</feature>